<accession>A0A2P8GBH9</accession>
<dbReference type="AlphaFoldDB" id="A0A2P8GBH9"/>
<evidence type="ECO:0000313" key="2">
    <source>
        <dbReference type="Proteomes" id="UP000241964"/>
    </source>
</evidence>
<sequence>MMVTLYPALNSKYRDYIKINYGNIFLRDPVIFTLPSYLYSYWLCKRKVKIKGARKISMELSEFEERLMPIPRIVSTSIVGYNCKFDFEKLISIEDKMDQQLMVLDKMHLSVLNIAKEYGWDKRVFEDVYSQTYENIKNGSIPEEFWNVKI</sequence>
<dbReference type="EMBL" id="PYAS01000003">
    <property type="protein sequence ID" value="PSL31313.1"/>
    <property type="molecule type" value="Genomic_DNA"/>
</dbReference>
<protein>
    <submittedName>
        <fullName evidence="1">Uncharacterized protein</fullName>
    </submittedName>
</protein>
<reference evidence="1 2" key="1">
    <citation type="submission" date="2018-03" db="EMBL/GenBank/DDBJ databases">
        <title>Genomic Encyclopedia of Archaeal and Bacterial Type Strains, Phase II (KMG-II): from individual species to whole genera.</title>
        <authorList>
            <person name="Goeker M."/>
        </authorList>
    </citation>
    <scope>NUCLEOTIDE SEQUENCE [LARGE SCALE GENOMIC DNA]</scope>
    <source>
        <strain evidence="1 2">DSM 29057</strain>
    </source>
</reference>
<dbReference type="Proteomes" id="UP000241964">
    <property type="component" value="Unassembled WGS sequence"/>
</dbReference>
<name>A0A2P8GBH9_9BACT</name>
<keyword evidence="2" id="KW-1185">Reference proteome</keyword>
<organism evidence="1 2">
    <name type="scientific">Dyadobacter jiangsuensis</name>
    <dbReference type="NCBI Taxonomy" id="1591085"/>
    <lineage>
        <taxon>Bacteria</taxon>
        <taxon>Pseudomonadati</taxon>
        <taxon>Bacteroidota</taxon>
        <taxon>Cytophagia</taxon>
        <taxon>Cytophagales</taxon>
        <taxon>Spirosomataceae</taxon>
        <taxon>Dyadobacter</taxon>
    </lineage>
</organism>
<proteinExistence type="predicted"/>
<gene>
    <name evidence="1" type="ORF">CLV60_103179</name>
</gene>
<comment type="caution">
    <text evidence="1">The sequence shown here is derived from an EMBL/GenBank/DDBJ whole genome shotgun (WGS) entry which is preliminary data.</text>
</comment>
<evidence type="ECO:0000313" key="1">
    <source>
        <dbReference type="EMBL" id="PSL31313.1"/>
    </source>
</evidence>